<sequence length="529" mass="58400">MITWFKKEELYPWAGRQSIYAAVKAQLERHGRIEDDKLPDDEEFWDGHRLRWVAGGLDGAFGHHGGRDEDANRKVKAIAQALAKLSRKPGPRTRRAAYLLLMQKDALGVIDPLLDALGGFPGVQPHQLYREATWLTENAAHRNVVKFGIALLGRFETELHRDLVVALGKHEEFTLYASVAIQNSLANVNRELFELAQNVHGWGKIQLVERLEPATPEIKDWLLRQGCRNSVMNEYLAYACAVNGELHLALAADAVDAELYEGAGDILAALISGGPAEDIDDYAHAPEVIGHYLRHSQERCANVMHLSDLIAIHDFLRDEDDRWAVRHAAGAWTEAERLRLRDACAAIVLRADWPDKVWAALTAGSRAEQYTAIRAARTLGLDIWPELFRQLQRSSADQSLYYELMRTDDRARVEAVVAHAERTLPLAEIASGPADEMGFGPAFAAHGALDSVVQELDAYAGIGGRLIAAALQSPVVRNRSLALKALEAWPLAAWDADMPAALRTLLAAEPDGELKAGITALLQKHGLQA</sequence>
<evidence type="ECO:0000313" key="2">
    <source>
        <dbReference type="Proteomes" id="UP000665561"/>
    </source>
</evidence>
<proteinExistence type="predicted"/>
<keyword evidence="2" id="KW-1185">Reference proteome</keyword>
<name>A0ABW9XP95_9BACL</name>
<comment type="caution">
    <text evidence="1">The sequence shown here is derived from an EMBL/GenBank/DDBJ whole genome shotgun (WGS) entry which is preliminary data.</text>
</comment>
<dbReference type="RefSeq" id="WP_161743053.1">
    <property type="nucleotide sequence ID" value="NZ_JAAAMV010000005.1"/>
</dbReference>
<dbReference type="EMBL" id="JAAAMV010000005">
    <property type="protein sequence ID" value="NBD24251.1"/>
    <property type="molecule type" value="Genomic_DNA"/>
</dbReference>
<evidence type="ECO:0000313" key="1">
    <source>
        <dbReference type="EMBL" id="NBD24251.1"/>
    </source>
</evidence>
<gene>
    <name evidence="1" type="ORF">GT019_10220</name>
</gene>
<reference evidence="1 2" key="1">
    <citation type="submission" date="2020-01" db="EMBL/GenBank/DDBJ databases">
        <title>Paenibacillus soybeanensis sp. nov. isolated from the nodules of soybean (Glycine max(L.) Merr).</title>
        <authorList>
            <person name="Wang H."/>
        </authorList>
    </citation>
    <scope>NUCLEOTIDE SEQUENCE [LARGE SCALE GENOMIC DNA]</scope>
    <source>
        <strain evidence="1 2">T1</strain>
    </source>
</reference>
<dbReference type="Proteomes" id="UP000665561">
    <property type="component" value="Unassembled WGS sequence"/>
</dbReference>
<organism evidence="1 2">
    <name type="scientific">Paenibacillus glycinis</name>
    <dbReference type="NCBI Taxonomy" id="2697035"/>
    <lineage>
        <taxon>Bacteria</taxon>
        <taxon>Bacillati</taxon>
        <taxon>Bacillota</taxon>
        <taxon>Bacilli</taxon>
        <taxon>Bacillales</taxon>
        <taxon>Paenibacillaceae</taxon>
        <taxon>Paenibacillus</taxon>
    </lineage>
</organism>
<protein>
    <submittedName>
        <fullName evidence="1">Limonene hydroxylase</fullName>
    </submittedName>
</protein>
<accession>A0ABW9XP95</accession>